<evidence type="ECO:0000256" key="4">
    <source>
        <dbReference type="ARBA" id="ARBA00022705"/>
    </source>
</evidence>
<dbReference type="InterPro" id="IPR028207">
    <property type="entry name" value="DNA_pol_B_palm_palm"/>
</dbReference>
<dbReference type="SUPFAM" id="SSF81585">
    <property type="entry name" value="PsbU/PolX domain-like"/>
    <property type="match status" value="1"/>
</dbReference>
<dbReference type="InterPro" id="IPR043519">
    <property type="entry name" value="NT_sf"/>
</dbReference>
<name>A0A8H6XUA9_9AGAR</name>
<dbReference type="GO" id="GO:0003677">
    <property type="term" value="F:DNA binding"/>
    <property type="evidence" value="ECO:0007669"/>
    <property type="project" value="InterPro"/>
</dbReference>
<evidence type="ECO:0000256" key="5">
    <source>
        <dbReference type="SAM" id="MobiDB-lite"/>
    </source>
</evidence>
<dbReference type="SUPFAM" id="SSF81301">
    <property type="entry name" value="Nucleotidyltransferase"/>
    <property type="match status" value="1"/>
</dbReference>
<dbReference type="GO" id="GO:0003887">
    <property type="term" value="F:DNA-directed DNA polymerase activity"/>
    <property type="evidence" value="ECO:0007669"/>
    <property type="project" value="InterPro"/>
</dbReference>
<dbReference type="GO" id="GO:0005634">
    <property type="term" value="C:nucleus"/>
    <property type="evidence" value="ECO:0007669"/>
    <property type="project" value="TreeGrafter"/>
</dbReference>
<gene>
    <name evidence="7" type="ORF">MSAN_01780900</name>
</gene>
<dbReference type="Gene3D" id="1.10.150.110">
    <property type="entry name" value="DNA polymerase beta, N-terminal domain-like"/>
    <property type="match status" value="1"/>
</dbReference>
<dbReference type="AlphaFoldDB" id="A0A8H6XUA9"/>
<evidence type="ECO:0000256" key="2">
    <source>
        <dbReference type="ARBA" id="ARBA00022679"/>
    </source>
</evidence>
<dbReference type="Gene3D" id="3.30.460.10">
    <property type="entry name" value="Beta Polymerase, domain 2"/>
    <property type="match status" value="1"/>
</dbReference>
<keyword evidence="2" id="KW-0808">Transferase</keyword>
<dbReference type="Gene3D" id="3.30.210.10">
    <property type="entry name" value="DNA polymerase, thumb domain"/>
    <property type="match status" value="1"/>
</dbReference>
<dbReference type="InterPro" id="IPR010996">
    <property type="entry name" value="HHH_MUS81"/>
</dbReference>
<feature type="region of interest" description="Disordered" evidence="5">
    <location>
        <begin position="249"/>
        <end position="268"/>
    </location>
</feature>
<keyword evidence="8" id="KW-1185">Reference proteome</keyword>
<keyword evidence="1" id="KW-0237">DNA synthesis</keyword>
<keyword evidence="3" id="KW-0548">Nucleotidyltransferase</keyword>
<dbReference type="GO" id="GO:0006303">
    <property type="term" value="P:double-strand break repair via nonhomologous end joining"/>
    <property type="evidence" value="ECO:0007669"/>
    <property type="project" value="TreeGrafter"/>
</dbReference>
<evidence type="ECO:0000313" key="8">
    <source>
        <dbReference type="Proteomes" id="UP000623467"/>
    </source>
</evidence>
<proteinExistence type="predicted"/>
<dbReference type="PRINTS" id="PR00869">
    <property type="entry name" value="DNAPOLX"/>
</dbReference>
<feature type="region of interest" description="Disordered" evidence="5">
    <location>
        <begin position="417"/>
        <end position="436"/>
    </location>
</feature>
<dbReference type="Proteomes" id="UP000623467">
    <property type="component" value="Unassembled WGS sequence"/>
</dbReference>
<evidence type="ECO:0000313" key="7">
    <source>
        <dbReference type="EMBL" id="KAF7348273.1"/>
    </source>
</evidence>
<dbReference type="InterPro" id="IPR022312">
    <property type="entry name" value="DNA_pol_X"/>
</dbReference>
<dbReference type="PANTHER" id="PTHR11276">
    <property type="entry name" value="DNA POLYMERASE TYPE-X FAMILY MEMBER"/>
    <property type="match status" value="1"/>
</dbReference>
<dbReference type="Pfam" id="PF14792">
    <property type="entry name" value="DNA_pol_B_palm"/>
    <property type="match status" value="1"/>
</dbReference>
<organism evidence="7 8">
    <name type="scientific">Mycena sanguinolenta</name>
    <dbReference type="NCBI Taxonomy" id="230812"/>
    <lineage>
        <taxon>Eukaryota</taxon>
        <taxon>Fungi</taxon>
        <taxon>Dikarya</taxon>
        <taxon>Basidiomycota</taxon>
        <taxon>Agaricomycotina</taxon>
        <taxon>Agaricomycetes</taxon>
        <taxon>Agaricomycetidae</taxon>
        <taxon>Agaricales</taxon>
        <taxon>Marasmiineae</taxon>
        <taxon>Mycenaceae</taxon>
        <taxon>Mycena</taxon>
    </lineage>
</organism>
<dbReference type="SMART" id="SM00483">
    <property type="entry name" value="POLXc"/>
    <property type="match status" value="1"/>
</dbReference>
<dbReference type="InterPro" id="IPR027421">
    <property type="entry name" value="DNA_pol_lamdba_lyase_dom_sf"/>
</dbReference>
<dbReference type="InterPro" id="IPR018944">
    <property type="entry name" value="DNA_pol_lambd_fingers_domain"/>
</dbReference>
<dbReference type="Pfam" id="PF10391">
    <property type="entry name" value="DNA_pol_lambd_f"/>
    <property type="match status" value="1"/>
</dbReference>
<comment type="caution">
    <text evidence="7">The sequence shown here is derived from an EMBL/GenBank/DDBJ whole genome shotgun (WGS) entry which is preliminary data.</text>
</comment>
<evidence type="ECO:0000256" key="1">
    <source>
        <dbReference type="ARBA" id="ARBA00022634"/>
    </source>
</evidence>
<sequence length="436" mass="48451">MLARTRPFPILKFSLRAYSVSSGGPNHAILEMLKSNKDEEALRPDKNPYKIRAFTDAIRIIGKLDHPLRSANEAKTLKGVGPGIHRRIQDFFETAGGYSCVPAYVYFVSDNSQAQDVDPEALQQLKEDRVARAELEQISGIGPVKARQLVAAGCRTIEQLRTTPEFLDMLSNVQRVGATYFRHVEARVPRVHLEAVAQGIRDVLSPKYEVIIGGSYRRGALTSSDIHLVVLHPDHVHVPFPTVLPSHIKASPATRTRKKPDGTRPPSVLHDDVVPILQSRGIIAATLSSGDLKWQGIVRLPDPDAAIADDQLAERRRRATAIENGDGVYHRADINLVAQKSRGSALLSLTGDTDFIRDVRVRATKVGTHLNEFGLWRWNDNKQESQEGFWELVRAETEEEVLRELGMEYVEPTKRNFSSLGNTAVSGRKSKGKKSS</sequence>
<dbReference type="PANTHER" id="PTHR11276:SF28">
    <property type="entry name" value="DNA POLYMERASE LAMBDA"/>
    <property type="match status" value="1"/>
</dbReference>
<dbReference type="SUPFAM" id="SSF47802">
    <property type="entry name" value="DNA polymerase beta, N-terminal domain-like"/>
    <property type="match status" value="1"/>
</dbReference>
<accession>A0A8H6XUA9</accession>
<dbReference type="InterPro" id="IPR002054">
    <property type="entry name" value="DNA-dir_DNA_pol_X"/>
</dbReference>
<dbReference type="OrthoDB" id="205514at2759"/>
<protein>
    <submittedName>
        <fullName evidence="7">DNA polymerase</fullName>
    </submittedName>
</protein>
<reference evidence="7" key="1">
    <citation type="submission" date="2020-05" db="EMBL/GenBank/DDBJ databases">
        <title>Mycena genomes resolve the evolution of fungal bioluminescence.</title>
        <authorList>
            <person name="Tsai I.J."/>
        </authorList>
    </citation>
    <scope>NUCLEOTIDE SEQUENCE</scope>
    <source>
        <strain evidence="7">160909Yilan</strain>
    </source>
</reference>
<dbReference type="InterPro" id="IPR029398">
    <property type="entry name" value="PolB_thumb"/>
</dbReference>
<dbReference type="Pfam" id="PF14716">
    <property type="entry name" value="HHH_8"/>
    <property type="match status" value="1"/>
</dbReference>
<keyword evidence="4" id="KW-0235">DNA replication</keyword>
<dbReference type="InterPro" id="IPR037160">
    <property type="entry name" value="DNA_Pol_thumb_sf"/>
</dbReference>
<dbReference type="EMBL" id="JACAZH010000017">
    <property type="protein sequence ID" value="KAF7348273.1"/>
    <property type="molecule type" value="Genomic_DNA"/>
</dbReference>
<evidence type="ECO:0000256" key="3">
    <source>
        <dbReference type="ARBA" id="ARBA00022695"/>
    </source>
</evidence>
<dbReference type="Gene3D" id="1.10.150.20">
    <property type="entry name" value="5' to 3' exonuclease, C-terminal subdomain"/>
    <property type="match status" value="1"/>
</dbReference>
<dbReference type="Pfam" id="PF14791">
    <property type="entry name" value="DNA_pol_B_thumb"/>
    <property type="match status" value="1"/>
</dbReference>
<evidence type="ECO:0000259" key="6">
    <source>
        <dbReference type="SMART" id="SM00483"/>
    </source>
</evidence>
<feature type="domain" description="DNA-directed DNA polymerase X" evidence="6">
    <location>
        <begin position="24"/>
        <end position="416"/>
    </location>
</feature>